<dbReference type="EnsemblMetazoa" id="XM_017115606.1">
    <property type="protein sequence ID" value="XP_016971095.1"/>
    <property type="gene ID" value="LOC108038773"/>
</dbReference>
<proteinExistence type="predicted"/>
<keyword evidence="3" id="KW-1185">Reference proteome</keyword>
<evidence type="ECO:0000256" key="1">
    <source>
        <dbReference type="SAM" id="Phobius"/>
    </source>
</evidence>
<keyword evidence="1" id="KW-0472">Membrane</keyword>
<keyword evidence="1" id="KW-1133">Transmembrane helix</keyword>
<organism evidence="4">
    <name type="scientific">Drosophila rhopaloa</name>
    <name type="common">Fruit fly</name>
    <dbReference type="NCBI Taxonomy" id="1041015"/>
    <lineage>
        <taxon>Eukaryota</taxon>
        <taxon>Metazoa</taxon>
        <taxon>Ecdysozoa</taxon>
        <taxon>Arthropoda</taxon>
        <taxon>Hexapoda</taxon>
        <taxon>Insecta</taxon>
        <taxon>Pterygota</taxon>
        <taxon>Neoptera</taxon>
        <taxon>Endopterygota</taxon>
        <taxon>Diptera</taxon>
        <taxon>Brachycera</taxon>
        <taxon>Muscomorpha</taxon>
        <taxon>Ephydroidea</taxon>
        <taxon>Drosophilidae</taxon>
        <taxon>Drosophila</taxon>
        <taxon>Sophophora</taxon>
    </lineage>
</organism>
<keyword evidence="1" id="KW-0812">Transmembrane</keyword>
<dbReference type="RefSeq" id="XP_016971095.1">
    <property type="nucleotide sequence ID" value="XM_017115606.1"/>
</dbReference>
<reference evidence="4" key="2">
    <citation type="submission" date="2025-04" db="UniProtKB">
        <authorList>
            <consortium name="RefSeq"/>
        </authorList>
    </citation>
    <scope>IDENTIFICATION</scope>
</reference>
<gene>
    <name evidence="4" type="primary">LOC108038773</name>
    <name evidence="2" type="synonym">108038773</name>
</gene>
<feature type="transmembrane region" description="Helical" evidence="1">
    <location>
        <begin position="36"/>
        <end position="57"/>
    </location>
</feature>
<dbReference type="AlphaFoldDB" id="A0A6P4DZG1"/>
<reference evidence="2" key="3">
    <citation type="submission" date="2025-05" db="UniProtKB">
        <authorList>
            <consortium name="EnsemblMetazoa"/>
        </authorList>
    </citation>
    <scope>IDENTIFICATION</scope>
</reference>
<accession>A0A6P4DZG1</accession>
<evidence type="ECO:0000313" key="4">
    <source>
        <dbReference type="RefSeq" id="XP_016971095.1"/>
    </source>
</evidence>
<dbReference type="Proteomes" id="UP001652680">
    <property type="component" value="Unassembled WGS sequence"/>
</dbReference>
<evidence type="ECO:0000313" key="2">
    <source>
        <dbReference type="EnsemblMetazoa" id="XP_016971095.1"/>
    </source>
</evidence>
<feature type="transmembrane region" description="Helical" evidence="1">
    <location>
        <begin position="93"/>
        <end position="111"/>
    </location>
</feature>
<name>A0A6P4DZG1_DRORH</name>
<dbReference type="GeneID" id="108038773"/>
<feature type="transmembrane region" description="Helical" evidence="1">
    <location>
        <begin position="64"/>
        <end position="81"/>
    </location>
</feature>
<reference evidence="3" key="1">
    <citation type="journal article" date="2021" name="Elife">
        <title>Highly contiguous assemblies of 101 drosophilid genomes.</title>
        <authorList>
            <person name="Kim B.Y."/>
            <person name="Wang J.R."/>
            <person name="Miller D.E."/>
            <person name="Barmina O."/>
            <person name="Delaney E."/>
            <person name="Thompson A."/>
            <person name="Comeault A.A."/>
            <person name="Peede D."/>
            <person name="D'Agostino E.R."/>
            <person name="Pelaez J."/>
            <person name="Aguilar J.M."/>
            <person name="Haji D."/>
            <person name="Matsunaga T."/>
            <person name="Armstrong E.E."/>
            <person name="Zych M."/>
            <person name="Ogawa Y."/>
            <person name="Stamenkovic-Radak M."/>
            <person name="Jelic M."/>
            <person name="Veselinovic M.S."/>
            <person name="Tanaskovic M."/>
            <person name="Eric P."/>
            <person name="Gao J.J."/>
            <person name="Katoh T.K."/>
            <person name="Toda M.J."/>
            <person name="Watabe H."/>
            <person name="Watada M."/>
            <person name="Davis J.S."/>
            <person name="Moyle L.C."/>
            <person name="Manoli G."/>
            <person name="Bertolini E."/>
            <person name="Kostal V."/>
            <person name="Hawley R.S."/>
            <person name="Takahashi A."/>
            <person name="Jones C.D."/>
            <person name="Price D.K."/>
            <person name="Whiteman N."/>
            <person name="Kopp A."/>
            <person name="Matute D.R."/>
            <person name="Petrov D.A."/>
        </authorList>
    </citation>
    <scope>NUCLEOTIDE SEQUENCE [LARGE SCALE GENOMIC DNA]</scope>
</reference>
<sequence>MFLNGKALLLSFGLANILLASNPLYIFPHARTSMGSLGIALIIVASGVLLFGELMAAKKHRANIILFWLLATLVFMGSQIIEIQDTYHTSFLRYLYIILLTVMDVLTYRIYNEEVKAFTSNPEEIKNKNEVPQPAVPVDQNPPPYEVKALNVQIA</sequence>
<evidence type="ECO:0000313" key="3">
    <source>
        <dbReference type="Proteomes" id="UP001652680"/>
    </source>
</evidence>
<dbReference type="OrthoDB" id="7868254at2759"/>
<protein>
    <submittedName>
        <fullName evidence="4">Uncharacterized protein LOC108038773</fullName>
    </submittedName>
</protein>